<keyword evidence="3" id="KW-1185">Reference proteome</keyword>
<evidence type="ECO:0000313" key="2">
    <source>
        <dbReference type="EMBL" id="KAJ8982854.1"/>
    </source>
</evidence>
<reference evidence="2" key="1">
    <citation type="journal article" date="2023" name="Insect Mol. Biol.">
        <title>Genome sequencing provides insights into the evolution of gene families encoding plant cell wall-degrading enzymes in longhorned beetles.</title>
        <authorList>
            <person name="Shin N.R."/>
            <person name="Okamura Y."/>
            <person name="Kirsch R."/>
            <person name="Pauchet Y."/>
        </authorList>
    </citation>
    <scope>NUCLEOTIDE SEQUENCE</scope>
    <source>
        <strain evidence="2">MMC_N1</strain>
    </source>
</reference>
<accession>A0ABQ9JZ14</accession>
<evidence type="ECO:0000313" key="3">
    <source>
        <dbReference type="Proteomes" id="UP001162164"/>
    </source>
</evidence>
<organism evidence="2 3">
    <name type="scientific">Molorchus minor</name>
    <dbReference type="NCBI Taxonomy" id="1323400"/>
    <lineage>
        <taxon>Eukaryota</taxon>
        <taxon>Metazoa</taxon>
        <taxon>Ecdysozoa</taxon>
        <taxon>Arthropoda</taxon>
        <taxon>Hexapoda</taxon>
        <taxon>Insecta</taxon>
        <taxon>Pterygota</taxon>
        <taxon>Neoptera</taxon>
        <taxon>Endopterygota</taxon>
        <taxon>Coleoptera</taxon>
        <taxon>Polyphaga</taxon>
        <taxon>Cucujiformia</taxon>
        <taxon>Chrysomeloidea</taxon>
        <taxon>Cerambycidae</taxon>
        <taxon>Lamiinae</taxon>
        <taxon>Monochamini</taxon>
        <taxon>Molorchus</taxon>
    </lineage>
</organism>
<comment type="caution">
    <text evidence="2">The sequence shown here is derived from an EMBL/GenBank/DDBJ whole genome shotgun (WGS) entry which is preliminary data.</text>
</comment>
<name>A0ABQ9JZ14_9CUCU</name>
<gene>
    <name evidence="2" type="ORF">NQ317_002261</name>
</gene>
<sequence>MTFIVVITTPASPVMSEDLPGETVYYCNNIDYLSEEEYSPDPNDSTPAVPCKFYLSTFKKKRLASRPPRSKQIPASLTIQSQGPSCFFYWAVPCSQPDTFSAYWDSAVPTGQCIHSWPVSSFYSNRSGDGVRPHRLHLHLQIGNRKQTPSRSQLQPAAFEYCYGYSLILYVTETIGTKLTAVSCIFLFINRIQRHPQAYVNSNSVMHYPLSPNQNQYHTNGLAQRSQCSIHQNRSQSNSLRDVSNFYNFPPPPTISYQFMDRYNGDELVDGPFEDYSPSVQPDKEFVTFSFDQPLPPRAPSMVSINSRGTGREGTLRRTTPV</sequence>
<evidence type="ECO:0000256" key="1">
    <source>
        <dbReference type="SAM" id="MobiDB-lite"/>
    </source>
</evidence>
<dbReference type="Proteomes" id="UP001162164">
    <property type="component" value="Unassembled WGS sequence"/>
</dbReference>
<proteinExistence type="predicted"/>
<dbReference type="EMBL" id="JAPWTJ010000103">
    <property type="protein sequence ID" value="KAJ8982854.1"/>
    <property type="molecule type" value="Genomic_DNA"/>
</dbReference>
<protein>
    <submittedName>
        <fullName evidence="2">Uncharacterized protein</fullName>
    </submittedName>
</protein>
<feature type="region of interest" description="Disordered" evidence="1">
    <location>
        <begin position="291"/>
        <end position="322"/>
    </location>
</feature>